<dbReference type="SUPFAM" id="SSF48097">
    <property type="entry name" value="Regulator of G-protein signaling, RGS"/>
    <property type="match status" value="1"/>
</dbReference>
<proteinExistence type="predicted"/>
<comment type="caution">
    <text evidence="3">The sequence shown here is derived from an EMBL/GenBank/DDBJ whole genome shotgun (WGS) entry which is preliminary data.</text>
</comment>
<evidence type="ECO:0000256" key="1">
    <source>
        <dbReference type="SAM" id="MobiDB-lite"/>
    </source>
</evidence>
<feature type="compositionally biased region" description="Polar residues" evidence="1">
    <location>
        <begin position="427"/>
        <end position="442"/>
    </location>
</feature>
<feature type="region of interest" description="Disordered" evidence="1">
    <location>
        <begin position="528"/>
        <end position="556"/>
    </location>
</feature>
<name>A0A836C7L3_9STRA</name>
<feature type="compositionally biased region" description="Low complexity" evidence="1">
    <location>
        <begin position="298"/>
        <end position="315"/>
    </location>
</feature>
<accession>A0A836C7L3</accession>
<feature type="domain" description="RGS" evidence="2">
    <location>
        <begin position="77"/>
        <end position="123"/>
    </location>
</feature>
<feature type="compositionally biased region" description="Pro residues" evidence="1">
    <location>
        <begin position="617"/>
        <end position="626"/>
    </location>
</feature>
<dbReference type="InterPro" id="IPR036305">
    <property type="entry name" value="RGS_sf"/>
</dbReference>
<feature type="compositionally biased region" description="Low complexity" evidence="1">
    <location>
        <begin position="386"/>
        <end position="396"/>
    </location>
</feature>
<feature type="compositionally biased region" description="Low complexity" evidence="1">
    <location>
        <begin position="540"/>
        <end position="549"/>
    </location>
</feature>
<protein>
    <recommendedName>
        <fullName evidence="2">RGS domain-containing protein</fullName>
    </recommendedName>
</protein>
<feature type="region of interest" description="Disordered" evidence="1">
    <location>
        <begin position="578"/>
        <end position="633"/>
    </location>
</feature>
<feature type="compositionally biased region" description="Low complexity" evidence="1">
    <location>
        <begin position="578"/>
        <end position="589"/>
    </location>
</feature>
<feature type="region of interest" description="Disordered" evidence="1">
    <location>
        <begin position="294"/>
        <end position="320"/>
    </location>
</feature>
<dbReference type="OrthoDB" id="354826at2759"/>
<sequence>MEELQDAIEDAQYLSAVISKGGPKPTEKWVFPSAAELEQFKASQLARNPNCFSLDNICRQILGFYLFRESCKSQGPYFREFCKSQGPYVNAKVAFVTDVVRFKRLRSHAKRRRFARRIIEAYLLPAPDAAASVLSGQPATGLSRSGRAPAAAAAAAAAEGVAAGGAGGEGAAGGAHSHHHRHHHRRHRDGEEDGTAAAPDHTGGASVDHTTHNDAMSSIKTVRPYHRHHQRPTNEAAELGGSARSASLRIGGSGGGGNEVDLCRRPPALEARLRRRNEVDLCRRPPALEAVRRMSSFEAVPEPSSAPVSEAPSPSRAERSRTSIIALLSPSRGSGGSLRGSNQGVTEGGRLVFAPRVNAVLMGSGGSLRSSNRGMTEAAASAAAAAATSSSPTATAGGSNSPSKRSSTQGRTSRSGTSLGSKERQTGDTLGSPQFSHHSKQTVQTNALLVRGPGVDDMVAALPALAEPPPPPPEPARISMIDKASLAKLRFAVAGGGSMSSGIGGVGISGGGGDASAPATAACTPLPAAQRTPAAREDAAATAPAAAASPRKRPSNGAIAPLIIPDLALTPAAAAAAPTNADSSLRSPHSGGGGGGSGDSATFKSVRMAEGAGGGRGPPPGPPAWPPALRRRA</sequence>
<gene>
    <name evidence="3" type="ORF">JKP88DRAFT_274529</name>
</gene>
<feature type="compositionally biased region" description="Low complexity" evidence="1">
    <location>
        <begin position="403"/>
        <end position="420"/>
    </location>
</feature>
<keyword evidence="4" id="KW-1185">Reference proteome</keyword>
<organism evidence="3 4">
    <name type="scientific">Tribonema minus</name>
    <dbReference type="NCBI Taxonomy" id="303371"/>
    <lineage>
        <taxon>Eukaryota</taxon>
        <taxon>Sar</taxon>
        <taxon>Stramenopiles</taxon>
        <taxon>Ochrophyta</taxon>
        <taxon>PX clade</taxon>
        <taxon>Xanthophyceae</taxon>
        <taxon>Tribonematales</taxon>
        <taxon>Tribonemataceae</taxon>
        <taxon>Tribonema</taxon>
    </lineage>
</organism>
<dbReference type="Proteomes" id="UP000664859">
    <property type="component" value="Unassembled WGS sequence"/>
</dbReference>
<evidence type="ECO:0000259" key="2">
    <source>
        <dbReference type="PROSITE" id="PS50132"/>
    </source>
</evidence>
<evidence type="ECO:0000313" key="4">
    <source>
        <dbReference type="Proteomes" id="UP000664859"/>
    </source>
</evidence>
<reference evidence="3" key="1">
    <citation type="submission" date="2021-02" db="EMBL/GenBank/DDBJ databases">
        <title>First Annotated Genome of the Yellow-green Alga Tribonema minus.</title>
        <authorList>
            <person name="Mahan K.M."/>
        </authorList>
    </citation>
    <scope>NUCLEOTIDE SEQUENCE</scope>
    <source>
        <strain evidence="3">UTEX B ZZ1240</strain>
    </source>
</reference>
<feature type="compositionally biased region" description="Gly residues" evidence="1">
    <location>
        <begin position="163"/>
        <end position="173"/>
    </location>
</feature>
<feature type="compositionally biased region" description="Basic residues" evidence="1">
    <location>
        <begin position="176"/>
        <end position="187"/>
    </location>
</feature>
<feature type="region of interest" description="Disordered" evidence="1">
    <location>
        <begin position="386"/>
        <end position="442"/>
    </location>
</feature>
<dbReference type="AlphaFoldDB" id="A0A836C7L3"/>
<dbReference type="PROSITE" id="PS50132">
    <property type="entry name" value="RGS"/>
    <property type="match status" value="1"/>
</dbReference>
<feature type="region of interest" description="Disordered" evidence="1">
    <location>
        <begin position="163"/>
        <end position="261"/>
    </location>
</feature>
<evidence type="ECO:0000313" key="3">
    <source>
        <dbReference type="EMBL" id="KAG5175644.1"/>
    </source>
</evidence>
<feature type="compositionally biased region" description="Low complexity" evidence="1">
    <location>
        <begin position="240"/>
        <end position="250"/>
    </location>
</feature>
<dbReference type="InterPro" id="IPR016137">
    <property type="entry name" value="RGS"/>
</dbReference>
<dbReference type="EMBL" id="JAFCMP010000547">
    <property type="protein sequence ID" value="KAG5175644.1"/>
    <property type="molecule type" value="Genomic_DNA"/>
</dbReference>